<proteinExistence type="inferred from homology"/>
<accession>A0A7X1DPP7</accession>
<name>A0A7X1DPP7_9LIST</name>
<dbReference type="GO" id="GO:0016787">
    <property type="term" value="F:hydrolase activity"/>
    <property type="evidence" value="ECO:0007669"/>
    <property type="project" value="UniProtKB-KW"/>
</dbReference>
<dbReference type="PANTHER" id="PTHR41286:SF1">
    <property type="entry name" value="HNH NUCLEASE YAJD-RELATED"/>
    <property type="match status" value="1"/>
</dbReference>
<evidence type="ECO:0000259" key="5">
    <source>
        <dbReference type="SMART" id="SM00507"/>
    </source>
</evidence>
<organism evidence="6 7">
    <name type="scientific">Listeria booriae</name>
    <dbReference type="NCBI Taxonomy" id="1552123"/>
    <lineage>
        <taxon>Bacteria</taxon>
        <taxon>Bacillati</taxon>
        <taxon>Bacillota</taxon>
        <taxon>Bacilli</taxon>
        <taxon>Bacillales</taxon>
        <taxon>Listeriaceae</taxon>
        <taxon>Listeria</taxon>
    </lineage>
</organism>
<sequence length="103" mass="12771">MNMTPKLYKLIQTNQLIKFYKSREWLELRQVALKRDNYECQRCKKKRRYRKADCVHHIKYVKEFPYLALTLSNLECLCNTCHNEEHDRLPNQKKKEPINQERW</sequence>
<evidence type="ECO:0000256" key="3">
    <source>
        <dbReference type="ARBA" id="ARBA00038412"/>
    </source>
</evidence>
<dbReference type="GO" id="GO:0003676">
    <property type="term" value="F:nucleic acid binding"/>
    <property type="evidence" value="ECO:0007669"/>
    <property type="project" value="InterPro"/>
</dbReference>
<evidence type="ECO:0000313" key="6">
    <source>
        <dbReference type="EMBL" id="MBC2370542.1"/>
    </source>
</evidence>
<comment type="similarity">
    <text evidence="3">Belongs to the HNH nuclease family.</text>
</comment>
<dbReference type="PANTHER" id="PTHR41286">
    <property type="entry name" value="HNH NUCLEASE YAJD-RELATED"/>
    <property type="match status" value="1"/>
</dbReference>
<evidence type="ECO:0000256" key="1">
    <source>
        <dbReference type="ARBA" id="ARBA00022722"/>
    </source>
</evidence>
<dbReference type="SMART" id="SM00507">
    <property type="entry name" value="HNHc"/>
    <property type="match status" value="1"/>
</dbReference>
<dbReference type="Gene3D" id="1.10.30.50">
    <property type="match status" value="1"/>
</dbReference>
<dbReference type="Proteomes" id="UP000546244">
    <property type="component" value="Unassembled WGS sequence"/>
</dbReference>
<dbReference type="InterPro" id="IPR002711">
    <property type="entry name" value="HNH"/>
</dbReference>
<feature type="domain" description="HNH nuclease" evidence="5">
    <location>
        <begin position="27"/>
        <end position="83"/>
    </location>
</feature>
<comment type="caution">
    <text evidence="6">The sequence shown here is derived from an EMBL/GenBank/DDBJ whole genome shotgun (WGS) entry which is preliminary data.</text>
</comment>
<dbReference type="InterPro" id="IPR003615">
    <property type="entry name" value="HNH_nuc"/>
</dbReference>
<gene>
    <name evidence="6" type="ORF">HBP98_00855</name>
</gene>
<dbReference type="EMBL" id="JAARMV010000001">
    <property type="protein sequence ID" value="MBC2370542.1"/>
    <property type="molecule type" value="Genomic_DNA"/>
</dbReference>
<dbReference type="GO" id="GO:0008270">
    <property type="term" value="F:zinc ion binding"/>
    <property type="evidence" value="ECO:0007669"/>
    <property type="project" value="InterPro"/>
</dbReference>
<evidence type="ECO:0000313" key="7">
    <source>
        <dbReference type="Proteomes" id="UP000546244"/>
    </source>
</evidence>
<dbReference type="RefSeq" id="WP_185618494.1">
    <property type="nucleotide sequence ID" value="NZ_JAARMV010000001.1"/>
</dbReference>
<keyword evidence="2" id="KW-0378">Hydrolase</keyword>
<evidence type="ECO:0000256" key="4">
    <source>
        <dbReference type="ARBA" id="ARBA00040194"/>
    </source>
</evidence>
<dbReference type="GO" id="GO:0005829">
    <property type="term" value="C:cytosol"/>
    <property type="evidence" value="ECO:0007669"/>
    <property type="project" value="TreeGrafter"/>
</dbReference>
<dbReference type="Pfam" id="PF01844">
    <property type="entry name" value="HNH"/>
    <property type="match status" value="1"/>
</dbReference>
<keyword evidence="6" id="KW-0255">Endonuclease</keyword>
<dbReference type="AlphaFoldDB" id="A0A7X1DPP7"/>
<protein>
    <recommendedName>
        <fullName evidence="4">Putative HNH nuclease YajD</fullName>
    </recommendedName>
</protein>
<evidence type="ECO:0000256" key="2">
    <source>
        <dbReference type="ARBA" id="ARBA00022801"/>
    </source>
</evidence>
<keyword evidence="1" id="KW-0540">Nuclease</keyword>
<reference evidence="6 7" key="1">
    <citation type="submission" date="2020-03" db="EMBL/GenBank/DDBJ databases">
        <title>Soil Listeria distribution.</title>
        <authorList>
            <person name="Liao J."/>
            <person name="Wiedmann M."/>
        </authorList>
    </citation>
    <scope>NUCLEOTIDE SEQUENCE [LARGE SCALE GENOMIC DNA]</scope>
    <source>
        <strain evidence="6 7">FSL L7-1850</strain>
    </source>
</reference>
<dbReference type="GO" id="GO:0004519">
    <property type="term" value="F:endonuclease activity"/>
    <property type="evidence" value="ECO:0007669"/>
    <property type="project" value="UniProtKB-KW"/>
</dbReference>